<dbReference type="SUPFAM" id="SSF48403">
    <property type="entry name" value="Ankyrin repeat"/>
    <property type="match status" value="1"/>
</dbReference>
<organism evidence="2 3">
    <name type="scientific">Chaetoceros tenuissimus</name>
    <dbReference type="NCBI Taxonomy" id="426638"/>
    <lineage>
        <taxon>Eukaryota</taxon>
        <taxon>Sar</taxon>
        <taxon>Stramenopiles</taxon>
        <taxon>Ochrophyta</taxon>
        <taxon>Bacillariophyta</taxon>
        <taxon>Coscinodiscophyceae</taxon>
        <taxon>Chaetocerotophycidae</taxon>
        <taxon>Chaetocerotales</taxon>
        <taxon>Chaetocerotaceae</taxon>
        <taxon>Chaetoceros</taxon>
    </lineage>
</organism>
<evidence type="ECO:0000256" key="1">
    <source>
        <dbReference type="SAM" id="MobiDB-lite"/>
    </source>
</evidence>
<gene>
    <name evidence="2" type="ORF">CTEN210_02931</name>
</gene>
<reference evidence="2 3" key="1">
    <citation type="journal article" date="2021" name="Sci. Rep.">
        <title>The genome of the diatom Chaetoceros tenuissimus carries an ancient integrated fragment of an extant virus.</title>
        <authorList>
            <person name="Hongo Y."/>
            <person name="Kimura K."/>
            <person name="Takaki Y."/>
            <person name="Yoshida Y."/>
            <person name="Baba S."/>
            <person name="Kobayashi G."/>
            <person name="Nagasaki K."/>
            <person name="Hano T."/>
            <person name="Tomaru Y."/>
        </authorList>
    </citation>
    <scope>NUCLEOTIDE SEQUENCE [LARGE SCALE GENOMIC DNA]</scope>
    <source>
        <strain evidence="2 3">NIES-3715</strain>
    </source>
</reference>
<evidence type="ECO:0008006" key="4">
    <source>
        <dbReference type="Google" id="ProtNLM"/>
    </source>
</evidence>
<evidence type="ECO:0000313" key="2">
    <source>
        <dbReference type="EMBL" id="GFH46457.1"/>
    </source>
</evidence>
<keyword evidence="3" id="KW-1185">Reference proteome</keyword>
<comment type="caution">
    <text evidence="2">The sequence shown here is derived from an EMBL/GenBank/DDBJ whole genome shotgun (WGS) entry which is preliminary data.</text>
</comment>
<dbReference type="AlphaFoldDB" id="A0AAD3H0T3"/>
<dbReference type="SUPFAM" id="SSF140860">
    <property type="entry name" value="Pseudo ankyrin repeat-like"/>
    <property type="match status" value="1"/>
</dbReference>
<dbReference type="InterPro" id="IPR052050">
    <property type="entry name" value="SecEffector_AnkRepeat"/>
</dbReference>
<dbReference type="EMBL" id="BLLK01000022">
    <property type="protein sequence ID" value="GFH46457.1"/>
    <property type="molecule type" value="Genomic_DNA"/>
</dbReference>
<proteinExistence type="predicted"/>
<dbReference type="Proteomes" id="UP001054902">
    <property type="component" value="Unassembled WGS sequence"/>
</dbReference>
<protein>
    <recommendedName>
        <fullName evidence="4">Ankyrin repeat-containing domain</fullName>
    </recommendedName>
</protein>
<dbReference type="PANTHER" id="PTHR46586:SF3">
    <property type="entry name" value="ANKYRIN REPEAT-CONTAINING PROTEIN"/>
    <property type="match status" value="1"/>
</dbReference>
<feature type="region of interest" description="Disordered" evidence="1">
    <location>
        <begin position="1"/>
        <end position="21"/>
    </location>
</feature>
<dbReference type="InterPro" id="IPR036770">
    <property type="entry name" value="Ankyrin_rpt-contain_sf"/>
</dbReference>
<accession>A0AAD3H0T3</accession>
<name>A0AAD3H0T3_9STRA</name>
<dbReference type="Gene3D" id="1.25.40.20">
    <property type="entry name" value="Ankyrin repeat-containing domain"/>
    <property type="match status" value="1"/>
</dbReference>
<dbReference type="PANTHER" id="PTHR46586">
    <property type="entry name" value="ANKYRIN REPEAT-CONTAINING PROTEIN"/>
    <property type="match status" value="1"/>
</dbReference>
<sequence length="550" mass="62440">MSQRKRARVDLESNGCGEEDPSSSCAHIQDLPDDLFQYCLEFVGKGNFAFVAPVSKFFYWNYISQGVQMRNNVFDVDVILQQGRNKYTSPHAVCNGSIKLATHCFLTAGTKIRQKACRLAAVEGRKDILECAYSLDVSLSEAMKVDRKAVLEKIVTGRHLEVIKFLLMKGGIEEIKNKSFIDKLLLNGHVLDVHWMVENEIITSQNAVNMKYSLAEQGHFDILKRKFRRNDRSFQAFLLKAAEGGQLEIFNWLLQRGDCTWDLKLFKCAAFGGSISILKQCLENNCPSDAIICKFAMNACGNKTKALNTLKWLRENGLPWDAKTCQTASQSGNLEALKWARNNGCPWDIEALRAAVIRGDLFLIEYCFENGCPSNSSLYKNAFQTFAFQRAKGDIKTSETKLNIFKILHQYGVPWDKSVSHAAAQFLHLPALTWALQNCCPWDDDIYHMAMRHCNKALLKYCIENDHVPVDCNIYVDVIESLSNSGLSEPHLDIGVILFLQLFREYDIPMDESVIDCAVRLQRLKVFRWLRCNGCPCRPDQQQHLDALDG</sequence>
<evidence type="ECO:0000313" key="3">
    <source>
        <dbReference type="Proteomes" id="UP001054902"/>
    </source>
</evidence>